<evidence type="ECO:0000259" key="8">
    <source>
        <dbReference type="Pfam" id="PF00884"/>
    </source>
</evidence>
<dbReference type="GO" id="GO:0046872">
    <property type="term" value="F:metal ion binding"/>
    <property type="evidence" value="ECO:0007669"/>
    <property type="project" value="UniProtKB-KW"/>
</dbReference>
<dbReference type="CDD" id="cd16029">
    <property type="entry name" value="4-S"/>
    <property type="match status" value="1"/>
</dbReference>
<dbReference type="InterPro" id="IPR047115">
    <property type="entry name" value="ARSB"/>
</dbReference>
<organism evidence="9 10">
    <name type="scientific">Patella caerulea</name>
    <name type="common">Rayed Mediterranean limpet</name>
    <dbReference type="NCBI Taxonomy" id="87958"/>
    <lineage>
        <taxon>Eukaryota</taxon>
        <taxon>Metazoa</taxon>
        <taxon>Spiralia</taxon>
        <taxon>Lophotrochozoa</taxon>
        <taxon>Mollusca</taxon>
        <taxon>Gastropoda</taxon>
        <taxon>Patellogastropoda</taxon>
        <taxon>Patelloidea</taxon>
        <taxon>Patellidae</taxon>
        <taxon>Patella</taxon>
    </lineage>
</organism>
<evidence type="ECO:0000256" key="2">
    <source>
        <dbReference type="ARBA" id="ARBA00008779"/>
    </source>
</evidence>
<comment type="similarity">
    <text evidence="2">Belongs to the sulfatase family.</text>
</comment>
<sequence>MAINNTRFHLLILIVVCFCCIFTQGKKPHIVFIVADDLGWNDVGYHNPSMITPNIDKLAREGVILNQSYVQPLCSPSRSSFMSGYYPFRTGLQHLVILPFQPVCLPLNITILPQELKNLGYATHMVGKWHLGFCKWECTPTYRGFDSYFGYYNAREFYYNHTLSMFFPGDYLDYRDGKAVVKNQDGVYSTNAFAKRAESIISEHNASEPLFLYLPFQAVHEPIEVPVQYEQMYPNIQNEGRRKFCGMVSALDEAIGNVTQALKDKGIYNDTIILFTADNGGWIPHHGNNYPLRGGKFTIYEGGTRGAAFIHGTGLQNAGRTYDGLIHAIDWLPTLVGAAGGAVNGRDGQNLWSSISTGSGEERSEFVYNLDDSLIAEEGHAAIRMGDYKLVEGYPGLYPGWYKPETELPPLTPEQSAALASENYDAYTYQLFNIKDDPTEHNDISQKYPDVVQKLKARLGDYRKESVKPNYPFLPDTKSDPTNFNNVWSPGWC</sequence>
<evidence type="ECO:0000256" key="7">
    <source>
        <dbReference type="SAM" id="SignalP"/>
    </source>
</evidence>
<dbReference type="GO" id="GO:0008484">
    <property type="term" value="F:sulfuric ester hydrolase activity"/>
    <property type="evidence" value="ECO:0007669"/>
    <property type="project" value="InterPro"/>
</dbReference>
<evidence type="ECO:0000313" key="10">
    <source>
        <dbReference type="Proteomes" id="UP001347796"/>
    </source>
</evidence>
<dbReference type="PROSITE" id="PS00149">
    <property type="entry name" value="SULFATASE_2"/>
    <property type="match status" value="1"/>
</dbReference>
<dbReference type="EMBL" id="JAZGQO010000011">
    <property type="protein sequence ID" value="KAK6172174.1"/>
    <property type="molecule type" value="Genomic_DNA"/>
</dbReference>
<gene>
    <name evidence="9" type="ORF">SNE40_015894</name>
</gene>
<dbReference type="SUPFAM" id="SSF53649">
    <property type="entry name" value="Alkaline phosphatase-like"/>
    <property type="match status" value="1"/>
</dbReference>
<name>A0AAN8JCQ8_PATCE</name>
<dbReference type="Proteomes" id="UP001347796">
    <property type="component" value="Unassembled WGS sequence"/>
</dbReference>
<dbReference type="InterPro" id="IPR000917">
    <property type="entry name" value="Sulfatase_N"/>
</dbReference>
<evidence type="ECO:0000256" key="4">
    <source>
        <dbReference type="ARBA" id="ARBA00022801"/>
    </source>
</evidence>
<accession>A0AAN8JCQ8</accession>
<dbReference type="InterPro" id="IPR024607">
    <property type="entry name" value="Sulfatase_CS"/>
</dbReference>
<comment type="cofactor">
    <cofactor evidence="1">
        <name>Ca(2+)</name>
        <dbReference type="ChEBI" id="CHEBI:29108"/>
    </cofactor>
</comment>
<keyword evidence="6" id="KW-0325">Glycoprotein</keyword>
<dbReference type="PANTHER" id="PTHR10342">
    <property type="entry name" value="ARYLSULFATASE"/>
    <property type="match status" value="1"/>
</dbReference>
<feature type="chain" id="PRO_5043042462" description="Sulfatase N-terminal domain-containing protein" evidence="7">
    <location>
        <begin position="26"/>
        <end position="493"/>
    </location>
</feature>
<reference evidence="9 10" key="1">
    <citation type="submission" date="2024-01" db="EMBL/GenBank/DDBJ databases">
        <title>The genome of the rayed Mediterranean limpet Patella caerulea (Linnaeus, 1758).</title>
        <authorList>
            <person name="Anh-Thu Weber A."/>
            <person name="Halstead-Nussloch G."/>
        </authorList>
    </citation>
    <scope>NUCLEOTIDE SEQUENCE [LARGE SCALE GENOMIC DNA]</scope>
    <source>
        <strain evidence="9">AATW-2023a</strain>
        <tissue evidence="9">Whole specimen</tissue>
    </source>
</reference>
<comment type="caution">
    <text evidence="9">The sequence shown here is derived from an EMBL/GenBank/DDBJ whole genome shotgun (WGS) entry which is preliminary data.</text>
</comment>
<dbReference type="Gene3D" id="3.30.1120.10">
    <property type="match status" value="1"/>
</dbReference>
<keyword evidence="7" id="KW-0732">Signal</keyword>
<protein>
    <recommendedName>
        <fullName evidence="8">Sulfatase N-terminal domain-containing protein</fullName>
    </recommendedName>
</protein>
<dbReference type="PANTHER" id="PTHR10342:SF273">
    <property type="entry name" value="RE14504P"/>
    <property type="match status" value="1"/>
</dbReference>
<dbReference type="Pfam" id="PF00884">
    <property type="entry name" value="Sulfatase"/>
    <property type="match status" value="1"/>
</dbReference>
<feature type="domain" description="Sulfatase N-terminal" evidence="8">
    <location>
        <begin position="28"/>
        <end position="340"/>
    </location>
</feature>
<evidence type="ECO:0000256" key="1">
    <source>
        <dbReference type="ARBA" id="ARBA00001913"/>
    </source>
</evidence>
<dbReference type="InterPro" id="IPR017850">
    <property type="entry name" value="Alkaline_phosphatase_core_sf"/>
</dbReference>
<keyword evidence="3" id="KW-0479">Metal-binding</keyword>
<keyword evidence="4" id="KW-0378">Hydrolase</keyword>
<evidence type="ECO:0000256" key="6">
    <source>
        <dbReference type="ARBA" id="ARBA00023180"/>
    </source>
</evidence>
<evidence type="ECO:0000313" key="9">
    <source>
        <dbReference type="EMBL" id="KAK6172174.1"/>
    </source>
</evidence>
<feature type="signal peptide" evidence="7">
    <location>
        <begin position="1"/>
        <end position="25"/>
    </location>
</feature>
<dbReference type="AlphaFoldDB" id="A0AAN8JCQ8"/>
<proteinExistence type="inferred from homology"/>
<keyword evidence="10" id="KW-1185">Reference proteome</keyword>
<evidence type="ECO:0000256" key="3">
    <source>
        <dbReference type="ARBA" id="ARBA00022723"/>
    </source>
</evidence>
<keyword evidence="5" id="KW-0106">Calcium</keyword>
<evidence type="ECO:0000256" key="5">
    <source>
        <dbReference type="ARBA" id="ARBA00022837"/>
    </source>
</evidence>
<dbReference type="Gene3D" id="3.40.720.10">
    <property type="entry name" value="Alkaline Phosphatase, subunit A"/>
    <property type="match status" value="1"/>
</dbReference>